<gene>
    <name evidence="1" type="ORF">DAA48_14525</name>
</gene>
<dbReference type="EMBL" id="PZKL01000036">
    <property type="protein sequence ID" value="PTH80181.1"/>
    <property type="molecule type" value="Genomic_DNA"/>
</dbReference>
<organism evidence="1 2">
    <name type="scientific">Aeromonas veronii</name>
    <dbReference type="NCBI Taxonomy" id="654"/>
    <lineage>
        <taxon>Bacteria</taxon>
        <taxon>Pseudomonadati</taxon>
        <taxon>Pseudomonadota</taxon>
        <taxon>Gammaproteobacteria</taxon>
        <taxon>Aeromonadales</taxon>
        <taxon>Aeromonadaceae</taxon>
        <taxon>Aeromonas</taxon>
    </lineage>
</organism>
<name>A0A2T4N017_AERVE</name>
<sequence>METGRLEPTLHQSADMAEPSKMFIVREKIFFVFALEGLATLPHIRDISNLAWNGHSSKQQ</sequence>
<dbReference type="Proteomes" id="UP000241986">
    <property type="component" value="Unassembled WGS sequence"/>
</dbReference>
<evidence type="ECO:0000313" key="2">
    <source>
        <dbReference type="Proteomes" id="UP000241986"/>
    </source>
</evidence>
<comment type="caution">
    <text evidence="1">The sequence shown here is derived from an EMBL/GenBank/DDBJ whole genome shotgun (WGS) entry which is preliminary data.</text>
</comment>
<dbReference type="AlphaFoldDB" id="A0A2T4N017"/>
<evidence type="ECO:0000313" key="1">
    <source>
        <dbReference type="EMBL" id="PTH80181.1"/>
    </source>
</evidence>
<protein>
    <submittedName>
        <fullName evidence="1">Uncharacterized protein</fullName>
    </submittedName>
</protein>
<proteinExistence type="predicted"/>
<reference evidence="1 2" key="1">
    <citation type="submission" date="2018-03" db="EMBL/GenBank/DDBJ databases">
        <title>Aeromonas veronii whole genome sequencing and analysis.</title>
        <authorList>
            <person name="Xie H."/>
            <person name="Liu T."/>
            <person name="Wang K."/>
        </authorList>
    </citation>
    <scope>NUCLEOTIDE SEQUENCE [LARGE SCALE GENOMIC DNA]</scope>
    <source>
        <strain evidence="1 2">XH.VA.1</strain>
    </source>
</reference>
<accession>A0A2T4N017</accession>